<sequence>MEEAKVLKPCPFCGGKASVSVSDDEGNQRNEEYENDPWSGLSYQIKHDNRSNIDCPIAGHAEDGGIVGTYLYDSRKDLIAAWNKRF</sequence>
<evidence type="ECO:0000256" key="1">
    <source>
        <dbReference type="SAM" id="MobiDB-lite"/>
    </source>
</evidence>
<keyword evidence="3" id="KW-1185">Reference proteome</keyword>
<evidence type="ECO:0000313" key="2">
    <source>
        <dbReference type="EMBL" id="AAU85075.1"/>
    </source>
</evidence>
<protein>
    <submittedName>
        <fullName evidence="2">28</fullName>
    </submittedName>
</protein>
<name>Q5YA82_9CAUD</name>
<organism evidence="2 3">
    <name type="scientific">Bacillus phage BCASJ1c</name>
    <dbReference type="NCBI Taxonomy" id="294382"/>
    <lineage>
        <taxon>Viruses</taxon>
        <taxon>Duplodnaviria</taxon>
        <taxon>Heunggongvirae</taxon>
        <taxon>Uroviricota</taxon>
        <taxon>Caudoviricetes</taxon>
        <taxon>Jarrellvirus</taxon>
        <taxon>Jarrellvirus BCAJ1</taxon>
    </lineage>
</organism>
<dbReference type="Proteomes" id="UP000001585">
    <property type="component" value="Segment"/>
</dbReference>
<proteinExistence type="predicted"/>
<feature type="region of interest" description="Disordered" evidence="1">
    <location>
        <begin position="14"/>
        <end position="39"/>
    </location>
</feature>
<dbReference type="RefSeq" id="YP_164406.1">
    <property type="nucleotide sequence ID" value="NC_006557.1"/>
</dbReference>
<dbReference type="KEGG" id="vg:3197284"/>
<accession>Q5YA82</accession>
<dbReference type="Pfam" id="PF14354">
    <property type="entry name" value="Lar_restr_allev"/>
    <property type="match status" value="1"/>
</dbReference>
<dbReference type="EMBL" id="AY616446">
    <property type="protein sequence ID" value="AAU85075.1"/>
    <property type="molecule type" value="Genomic_DNA"/>
</dbReference>
<reference evidence="2 3" key="1">
    <citation type="journal article" date="2004" name="Extremophiles">
        <title>The Genome of BCJA1, a Bacteriophage Active Against the Alkaliphilic Bacterium, Bacillus clarkii.</title>
        <authorList>
            <person name="Kropinski A.M."/>
            <person name="Hayward M."/>
            <person name="Agnew D."/>
            <person name="Jarrell K.F."/>
        </authorList>
    </citation>
    <scope>NUCLEOTIDE SEQUENCE [LARGE SCALE GENOMIC DNA]</scope>
</reference>
<gene>
    <name evidence="2" type="primary">28</name>
</gene>
<evidence type="ECO:0000313" key="3">
    <source>
        <dbReference type="Proteomes" id="UP000001585"/>
    </source>
</evidence>